<feature type="region of interest" description="Disordered" evidence="1">
    <location>
        <begin position="243"/>
        <end position="296"/>
    </location>
</feature>
<evidence type="ECO:0000313" key="3">
    <source>
        <dbReference type="EMBL" id="KAF7495934.1"/>
    </source>
</evidence>
<dbReference type="PROSITE" id="PS51257">
    <property type="entry name" value="PROKAR_LIPOPROTEIN"/>
    <property type="match status" value="1"/>
</dbReference>
<proteinExistence type="predicted"/>
<reference evidence="3" key="3">
    <citation type="submission" date="2020-01" db="EMBL/GenBank/DDBJ databases">
        <authorList>
            <person name="Korhonen P.K.K."/>
            <person name="Guangxu M.G."/>
            <person name="Wang T.W."/>
            <person name="Stroehlein A.J.S."/>
            <person name="Young N.D."/>
            <person name="Ang C.-S.A."/>
            <person name="Fernando D.W.F."/>
            <person name="Lu H.L."/>
            <person name="Taylor S.T."/>
            <person name="Ehtesham M.E.M."/>
            <person name="Najaraj S.H.N."/>
            <person name="Harsha G.H.G."/>
            <person name="Madugundu A.M."/>
            <person name="Renuse S.R."/>
            <person name="Holt D.H."/>
            <person name="Pandey A.P."/>
            <person name="Papenfuss A.P."/>
            <person name="Gasser R.B.G."/>
            <person name="Fischer K.F."/>
        </authorList>
    </citation>
    <scope>NUCLEOTIDE SEQUENCE</scope>
    <source>
        <strain evidence="3">SSS_KF_BRIS2020</strain>
    </source>
</reference>
<evidence type="ECO:0000313" key="7">
    <source>
        <dbReference type="Proteomes" id="UP000616769"/>
    </source>
</evidence>
<organism evidence="4 7">
    <name type="scientific">Sarcoptes scabiei</name>
    <name type="common">Itch mite</name>
    <name type="synonym">Acarus scabiei</name>
    <dbReference type="NCBI Taxonomy" id="52283"/>
    <lineage>
        <taxon>Eukaryota</taxon>
        <taxon>Metazoa</taxon>
        <taxon>Ecdysozoa</taxon>
        <taxon>Arthropoda</taxon>
        <taxon>Chelicerata</taxon>
        <taxon>Arachnida</taxon>
        <taxon>Acari</taxon>
        <taxon>Acariformes</taxon>
        <taxon>Sarcoptiformes</taxon>
        <taxon>Astigmata</taxon>
        <taxon>Psoroptidia</taxon>
        <taxon>Sarcoptoidea</taxon>
        <taxon>Sarcoptidae</taxon>
        <taxon>Sarcoptinae</taxon>
        <taxon>Sarcoptes</taxon>
    </lineage>
</organism>
<dbReference type="Proteomes" id="UP000070412">
    <property type="component" value="Unassembled WGS sequence"/>
</dbReference>
<name>A0A132AI92_SARSC</name>
<dbReference type="EMBL" id="JXLN01015617">
    <property type="protein sequence ID" value="KPM10716.1"/>
    <property type="molecule type" value="Genomic_DNA"/>
</dbReference>
<accession>A0A132AI92</accession>
<sequence>MIIKITFCTVLFISSCHAGGYGGASSGSYGGGSATGGGAVGPVSGFGGGPVTAAVQSSHTVEIRHVNVPMELPQPQIVEVEAGNLPLTIHFKSASSALNVVQTHQPGLAGEAQHTTSEDEPHRLVHEVTKPVIQEVREIITPYRRVIQEIKPVQEEIQTIIAKGEPRPNPQDAFANQVGSVGSLGGLGSGLKGGHYASASNTNPQAASLAGLQRTPSSNSKSTAPAAGAVSYFNDQLSGISFAQTSPSLSPQAQTSSSSTSSSAKTSSAQSNGAGSIRILEGGNSRSSGLSSINAY</sequence>
<evidence type="ECO:0000256" key="2">
    <source>
        <dbReference type="SAM" id="SignalP"/>
    </source>
</evidence>
<gene>
    <name evidence="4" type="ORF">QR98_0092760</name>
    <name evidence="3" type="ORF">SSS_1008</name>
</gene>
<feature type="signal peptide" evidence="2">
    <location>
        <begin position="1"/>
        <end position="18"/>
    </location>
</feature>
<reference evidence="4 7" key="1">
    <citation type="journal article" date="2015" name="Parasit. Vectors">
        <title>Draft genome of the scabies mite.</title>
        <authorList>
            <person name="Rider S.D.Jr."/>
            <person name="Morgan M.S."/>
            <person name="Arlian L.G."/>
        </authorList>
    </citation>
    <scope>NUCLEOTIDE SEQUENCE [LARGE SCALE GENOMIC DNA]</scope>
    <source>
        <strain evidence="4">Arlian Lab</strain>
    </source>
</reference>
<evidence type="ECO:0000313" key="5">
    <source>
        <dbReference type="EnsemblMetazoa" id="KAF7495934.1"/>
    </source>
</evidence>
<dbReference type="Proteomes" id="UP000616769">
    <property type="component" value="Unassembled WGS sequence"/>
</dbReference>
<feature type="compositionally biased region" description="Polar residues" evidence="1">
    <location>
        <begin position="284"/>
        <end position="296"/>
    </location>
</feature>
<dbReference type="VEuPathDB" id="VectorBase:SSCA007092"/>
<reference evidence="6" key="2">
    <citation type="journal article" date="2020" name="PLoS Negl. Trop. Dis.">
        <title>High-quality nuclear genome for Sarcoptes scabiei-A critical resource for a neglected parasite.</title>
        <authorList>
            <person name="Korhonen P.K."/>
            <person name="Gasser R.B."/>
            <person name="Ma G."/>
            <person name="Wang T."/>
            <person name="Stroehlein A.J."/>
            <person name="Young N.D."/>
            <person name="Ang C.S."/>
            <person name="Fernando D.D."/>
            <person name="Lu H.C."/>
            <person name="Taylor S."/>
            <person name="Reynolds S.L."/>
            <person name="Mofiz E."/>
            <person name="Najaraj S.H."/>
            <person name="Gowda H."/>
            <person name="Madugundu A."/>
            <person name="Renuse S."/>
            <person name="Holt D."/>
            <person name="Pandey A."/>
            <person name="Papenfuss A.T."/>
            <person name="Fischer K."/>
        </authorList>
    </citation>
    <scope>NUCLEOTIDE SEQUENCE [LARGE SCALE GENOMIC DNA]</scope>
</reference>
<dbReference type="EMBL" id="WVUK01000043">
    <property type="protein sequence ID" value="KAF7495934.1"/>
    <property type="molecule type" value="Genomic_DNA"/>
</dbReference>
<keyword evidence="6" id="KW-1185">Reference proteome</keyword>
<dbReference type="OMA" id="RHVNVPM"/>
<keyword evidence="2" id="KW-0732">Signal</keyword>
<evidence type="ECO:0000313" key="4">
    <source>
        <dbReference type="EMBL" id="KPM10716.1"/>
    </source>
</evidence>
<dbReference type="OrthoDB" id="6514758at2759"/>
<dbReference type="AlphaFoldDB" id="A0A132AI92"/>
<feature type="compositionally biased region" description="Low complexity" evidence="1">
    <location>
        <begin position="243"/>
        <end position="271"/>
    </location>
</feature>
<feature type="chain" id="PRO_5010784549" evidence="2">
    <location>
        <begin position="19"/>
        <end position="296"/>
    </location>
</feature>
<dbReference type="EnsemblMetazoa" id="SSS_1008s_mrna">
    <property type="protein sequence ID" value="KAF7495934.1"/>
    <property type="gene ID" value="SSS_1008"/>
</dbReference>
<protein>
    <submittedName>
        <fullName evidence="4 5">DFP2-like protein 37</fullName>
    </submittedName>
</protein>
<evidence type="ECO:0000256" key="1">
    <source>
        <dbReference type="SAM" id="MobiDB-lite"/>
    </source>
</evidence>
<reference evidence="5" key="4">
    <citation type="submission" date="2022-06" db="UniProtKB">
        <authorList>
            <consortium name="EnsemblMetazoa"/>
        </authorList>
    </citation>
    <scope>IDENTIFICATION</scope>
</reference>
<evidence type="ECO:0000313" key="6">
    <source>
        <dbReference type="Proteomes" id="UP000070412"/>
    </source>
</evidence>